<dbReference type="AlphaFoldDB" id="A0A4S9L0R3"/>
<proteinExistence type="predicted"/>
<evidence type="ECO:0008006" key="4">
    <source>
        <dbReference type="Google" id="ProtNLM"/>
    </source>
</evidence>
<sequence length="150" mass="17442">MVWLDELNTALDLYNEGNYEECAAHINVVLQDTTPGYPRTRYYALLASCAEDWHEAERLRFNAETCYSHWCVFNRPGSYPDVDNIRTKLRTFDYQLTWTETDAEERNAERNAELIEAMTEQDADIADGEEERHADDAEAETKQLTHLEEG</sequence>
<gene>
    <name evidence="2" type="ORF">D6D01_06263</name>
</gene>
<evidence type="ECO:0000256" key="1">
    <source>
        <dbReference type="SAM" id="MobiDB-lite"/>
    </source>
</evidence>
<feature type="compositionally biased region" description="Basic and acidic residues" evidence="1">
    <location>
        <begin position="130"/>
        <end position="150"/>
    </location>
</feature>
<protein>
    <recommendedName>
        <fullName evidence="4">TPR-like protein</fullName>
    </recommendedName>
</protein>
<name>A0A4S9L0R3_AURPU</name>
<evidence type="ECO:0000313" key="3">
    <source>
        <dbReference type="Proteomes" id="UP000306584"/>
    </source>
</evidence>
<reference evidence="2 3" key="1">
    <citation type="submission" date="2018-10" db="EMBL/GenBank/DDBJ databases">
        <title>Fifty Aureobasidium pullulans genomes reveal a recombining polyextremotolerant generalist.</title>
        <authorList>
            <person name="Gostincar C."/>
            <person name="Turk M."/>
            <person name="Zajc J."/>
            <person name="Gunde-Cimerman N."/>
        </authorList>
    </citation>
    <scope>NUCLEOTIDE SEQUENCE [LARGE SCALE GENOMIC DNA]</scope>
    <source>
        <strain evidence="2 3">EXF-6604</strain>
    </source>
</reference>
<organism evidence="2 3">
    <name type="scientific">Aureobasidium pullulans</name>
    <name type="common">Black yeast</name>
    <name type="synonym">Pullularia pullulans</name>
    <dbReference type="NCBI Taxonomy" id="5580"/>
    <lineage>
        <taxon>Eukaryota</taxon>
        <taxon>Fungi</taxon>
        <taxon>Dikarya</taxon>
        <taxon>Ascomycota</taxon>
        <taxon>Pezizomycotina</taxon>
        <taxon>Dothideomycetes</taxon>
        <taxon>Dothideomycetidae</taxon>
        <taxon>Dothideales</taxon>
        <taxon>Saccotheciaceae</taxon>
        <taxon>Aureobasidium</taxon>
    </lineage>
</organism>
<feature type="region of interest" description="Disordered" evidence="1">
    <location>
        <begin position="119"/>
        <end position="150"/>
    </location>
</feature>
<evidence type="ECO:0000313" key="2">
    <source>
        <dbReference type="EMBL" id="THY22551.1"/>
    </source>
</evidence>
<accession>A0A4S9L0R3</accession>
<feature type="compositionally biased region" description="Acidic residues" evidence="1">
    <location>
        <begin position="119"/>
        <end position="129"/>
    </location>
</feature>
<dbReference type="EMBL" id="QZBD01000261">
    <property type="protein sequence ID" value="THY22551.1"/>
    <property type="molecule type" value="Genomic_DNA"/>
</dbReference>
<comment type="caution">
    <text evidence="2">The sequence shown here is derived from an EMBL/GenBank/DDBJ whole genome shotgun (WGS) entry which is preliminary data.</text>
</comment>
<dbReference type="Proteomes" id="UP000306584">
    <property type="component" value="Unassembled WGS sequence"/>
</dbReference>